<protein>
    <submittedName>
        <fullName evidence="1">Uncharacterized protein</fullName>
    </submittedName>
</protein>
<accession>A0A1H4HHJ1</accession>
<dbReference type="Proteomes" id="UP000198638">
    <property type="component" value="Unassembled WGS sequence"/>
</dbReference>
<gene>
    <name evidence="1" type="ORF">SAMN05192564_10969</name>
</gene>
<dbReference type="EMBL" id="FNRQ01000009">
    <property type="protein sequence ID" value="SEB21273.1"/>
    <property type="molecule type" value="Genomic_DNA"/>
</dbReference>
<dbReference type="AlphaFoldDB" id="A0A1H4HHJ1"/>
<evidence type="ECO:0000313" key="1">
    <source>
        <dbReference type="EMBL" id="SEB21273.1"/>
    </source>
</evidence>
<evidence type="ECO:0000313" key="2">
    <source>
        <dbReference type="Proteomes" id="UP000198638"/>
    </source>
</evidence>
<keyword evidence="2" id="KW-1185">Reference proteome</keyword>
<name>A0A1H4HHJ1_9BURK</name>
<organism evidence="1 2">
    <name type="scientific">Paraburkholderia sartisoli</name>
    <dbReference type="NCBI Taxonomy" id="83784"/>
    <lineage>
        <taxon>Bacteria</taxon>
        <taxon>Pseudomonadati</taxon>
        <taxon>Pseudomonadota</taxon>
        <taxon>Betaproteobacteria</taxon>
        <taxon>Burkholderiales</taxon>
        <taxon>Burkholderiaceae</taxon>
        <taxon>Paraburkholderia</taxon>
    </lineage>
</organism>
<proteinExistence type="predicted"/>
<reference evidence="2" key="1">
    <citation type="submission" date="2016-10" db="EMBL/GenBank/DDBJ databases">
        <authorList>
            <person name="Varghese N."/>
            <person name="Submissions S."/>
        </authorList>
    </citation>
    <scope>NUCLEOTIDE SEQUENCE [LARGE SCALE GENOMIC DNA]</scope>
    <source>
        <strain evidence="2">LMG 24000</strain>
    </source>
</reference>
<sequence length="40" mass="4762">MHGESAMAGQVRRAQYTLEAVRPVKARQQRLAPWVRWNRR</sequence>